<dbReference type="Pfam" id="PF06445">
    <property type="entry name" value="GyrI-like"/>
    <property type="match status" value="1"/>
</dbReference>
<dbReference type="EMBL" id="CP139960">
    <property type="protein sequence ID" value="WQD40016.1"/>
    <property type="molecule type" value="Genomic_DNA"/>
</dbReference>
<dbReference type="Gene3D" id="3.20.80.10">
    <property type="entry name" value="Regulatory factor, effector binding domain"/>
    <property type="match status" value="1"/>
</dbReference>
<evidence type="ECO:0000313" key="2">
    <source>
        <dbReference type="EMBL" id="WQD40016.1"/>
    </source>
</evidence>
<dbReference type="RefSeq" id="WP_114789407.1">
    <property type="nucleotide sequence ID" value="NZ_CP139960.1"/>
</dbReference>
<keyword evidence="3" id="KW-1185">Reference proteome</keyword>
<dbReference type="Proteomes" id="UP001325680">
    <property type="component" value="Chromosome"/>
</dbReference>
<dbReference type="InterPro" id="IPR029442">
    <property type="entry name" value="GyrI-like"/>
</dbReference>
<evidence type="ECO:0000259" key="1">
    <source>
        <dbReference type="Pfam" id="PF06445"/>
    </source>
</evidence>
<name>A0ABZ0WCI2_9BACT</name>
<reference evidence="2 3" key="1">
    <citation type="submission" date="2023-12" db="EMBL/GenBank/DDBJ databases">
        <title>Genome sequencing and assembly of bacterial species from a model synthetic community.</title>
        <authorList>
            <person name="Hogle S.L."/>
        </authorList>
    </citation>
    <scope>NUCLEOTIDE SEQUENCE [LARGE SCALE GENOMIC DNA]</scope>
    <source>
        <strain evidence="2 3">HAMBI_3031</strain>
    </source>
</reference>
<feature type="domain" description="GyrI-like small molecule binding" evidence="1">
    <location>
        <begin position="19"/>
        <end position="203"/>
    </location>
</feature>
<dbReference type="InterPro" id="IPR008319">
    <property type="entry name" value="GyrI-like_CCH_Lin2189-like"/>
</dbReference>
<proteinExistence type="predicted"/>
<sequence>MEKLDLTKKYKSYFTAKTQPEIVDIEKASFIALCGKGDPSGEAFAKTIEAMYSTAYTIKFACKVKGKDFVVSKLEGQWWFDTTWFTGQTMNSAAVEVPRSEWEYRLLIRMPGFVTAEHMEAAKSIVTGQKGIQRATAIEWHTLEEGKCVQMLHVGPFSTEPESLKIMDAFMKTHQFAQNGQHHEIYLSDFRKTAPEKLRTILREPVK</sequence>
<gene>
    <name evidence="2" type="ORF">U0035_07650</name>
</gene>
<protein>
    <submittedName>
        <fullName evidence="2">GyrI-like domain-containing protein</fullName>
    </submittedName>
</protein>
<dbReference type="PIRSF" id="PIRSF031644">
    <property type="entry name" value="UCP031644"/>
    <property type="match status" value="1"/>
</dbReference>
<organism evidence="2 3">
    <name type="scientific">Niabella yanshanensis</name>
    <dbReference type="NCBI Taxonomy" id="577386"/>
    <lineage>
        <taxon>Bacteria</taxon>
        <taxon>Pseudomonadati</taxon>
        <taxon>Bacteroidota</taxon>
        <taxon>Chitinophagia</taxon>
        <taxon>Chitinophagales</taxon>
        <taxon>Chitinophagaceae</taxon>
        <taxon>Niabella</taxon>
    </lineage>
</organism>
<dbReference type="InterPro" id="IPR011256">
    <property type="entry name" value="Reg_factor_effector_dom_sf"/>
</dbReference>
<dbReference type="SUPFAM" id="SSF55136">
    <property type="entry name" value="Probable bacterial effector-binding domain"/>
    <property type="match status" value="1"/>
</dbReference>
<evidence type="ECO:0000313" key="3">
    <source>
        <dbReference type="Proteomes" id="UP001325680"/>
    </source>
</evidence>
<accession>A0ABZ0WCI2</accession>